<dbReference type="PANTHER" id="PTHR22957">
    <property type="entry name" value="TBC1 DOMAIN FAMILY MEMBER GTPASE-ACTIVATING PROTEIN"/>
    <property type="match status" value="1"/>
</dbReference>
<evidence type="ECO:0000259" key="2">
    <source>
        <dbReference type="PROSITE" id="PS50086"/>
    </source>
</evidence>
<feature type="domain" description="Rab-GAP TBC" evidence="2">
    <location>
        <begin position="63"/>
        <end position="278"/>
    </location>
</feature>
<dbReference type="Pfam" id="PF00566">
    <property type="entry name" value="RabGAP-TBC"/>
    <property type="match status" value="1"/>
</dbReference>
<accession>A0A5A8DB49</accession>
<organism evidence="3 4">
    <name type="scientific">Cafeteria roenbergensis</name>
    <name type="common">Marine flagellate</name>
    <dbReference type="NCBI Taxonomy" id="33653"/>
    <lineage>
        <taxon>Eukaryota</taxon>
        <taxon>Sar</taxon>
        <taxon>Stramenopiles</taxon>
        <taxon>Bigyra</taxon>
        <taxon>Opalozoa</taxon>
        <taxon>Bicosoecida</taxon>
        <taxon>Cafeteriaceae</taxon>
        <taxon>Cafeteria</taxon>
    </lineage>
</organism>
<sequence length="609" mass="62790">MAGAGLVGEPAPVDDPGKQAHVVARVAAACRRLREAPADEACSAKLRRLVLCEGLPRWSPACAPSLGLRAEVWSLLLGAPRPAESEAEFARLAELGPCPGAELIPTDVPRTLRTARSFAKLVPDDSLRRVLQASAHDHRELAEALAQLGPGAADGRVGTGANLTVYAQGLNRVAGILLLVMPEAAAFGCLRALRRRLLPATWSRPRLEGVVEACECVRMAVSALDPSLHDALDASMSAGESWPRFWAWSRLCALHAIPTSDADLAEIVALWDGFFALGGHAPALLCVADLLPLSATIIHAAAPLLRQPLPEQAPPPAPAAIPRTSSTGAATVGAPSIPNLAGGPAMVARGGSAALTWAPPRASPESRARAEVHRALMMPSTGGLNAREQLDALTAVATALPDKEMAELLDVCAGTDRVWADVEAAEALIRRRVAACDALRADPGTAAGGYAADVEGPDPTSGSGAPASGRSHSREHASAGQAGHAGQAHSGASEQLLHPPGSPPHPRSLALLQHAGATTGTGRTSSAPSLLPTTPVAGRGARSRRRTATKTTIGTTKTTIGTTIGTTMVIAMLLPLPLELAPARTAAPPTPLAHRRDVAPACPARRAHR</sequence>
<dbReference type="AlphaFoldDB" id="A0A5A8DB49"/>
<gene>
    <name evidence="3" type="ORF">FNF31_03793</name>
</gene>
<dbReference type="Proteomes" id="UP000325113">
    <property type="component" value="Unassembled WGS sequence"/>
</dbReference>
<dbReference type="InterPro" id="IPR035969">
    <property type="entry name" value="Rab-GAP_TBC_sf"/>
</dbReference>
<reference evidence="3 4" key="1">
    <citation type="submission" date="2019-07" db="EMBL/GenBank/DDBJ databases">
        <title>Genomes of Cafeteria roenbergensis.</title>
        <authorList>
            <person name="Fischer M.G."/>
            <person name="Hackl T."/>
            <person name="Roman M."/>
        </authorList>
    </citation>
    <scope>NUCLEOTIDE SEQUENCE [LARGE SCALE GENOMIC DNA]</scope>
    <source>
        <strain evidence="3 4">Cflag</strain>
    </source>
</reference>
<name>A0A5A8DB49_CAFRO</name>
<dbReference type="PROSITE" id="PS50086">
    <property type="entry name" value="TBC_RABGAP"/>
    <property type="match status" value="1"/>
</dbReference>
<proteinExistence type="predicted"/>
<feature type="region of interest" description="Disordered" evidence="1">
    <location>
        <begin position="310"/>
        <end position="334"/>
    </location>
</feature>
<dbReference type="EMBL" id="VLTM01000035">
    <property type="protein sequence ID" value="KAA0161510.1"/>
    <property type="molecule type" value="Genomic_DNA"/>
</dbReference>
<feature type="region of interest" description="Disordered" evidence="1">
    <location>
        <begin position="586"/>
        <end position="609"/>
    </location>
</feature>
<feature type="compositionally biased region" description="Low complexity" evidence="1">
    <location>
        <begin position="515"/>
        <end position="529"/>
    </location>
</feature>
<protein>
    <recommendedName>
        <fullName evidence="2">Rab-GAP TBC domain-containing protein</fullName>
    </recommendedName>
</protein>
<evidence type="ECO:0000313" key="3">
    <source>
        <dbReference type="EMBL" id="KAA0161510.1"/>
    </source>
</evidence>
<dbReference type="InterPro" id="IPR000195">
    <property type="entry name" value="Rab-GAP-TBC_dom"/>
</dbReference>
<dbReference type="GO" id="GO:0005096">
    <property type="term" value="F:GTPase activator activity"/>
    <property type="evidence" value="ECO:0007669"/>
    <property type="project" value="TreeGrafter"/>
</dbReference>
<dbReference type="SMART" id="SM00164">
    <property type="entry name" value="TBC"/>
    <property type="match status" value="1"/>
</dbReference>
<dbReference type="SUPFAM" id="SSF47923">
    <property type="entry name" value="Ypt/Rab-GAP domain of gyp1p"/>
    <property type="match status" value="1"/>
</dbReference>
<evidence type="ECO:0000313" key="4">
    <source>
        <dbReference type="Proteomes" id="UP000325113"/>
    </source>
</evidence>
<dbReference type="Gene3D" id="1.10.8.270">
    <property type="entry name" value="putative rabgap domain of human tbc1 domain family member 14 like domains"/>
    <property type="match status" value="1"/>
</dbReference>
<comment type="caution">
    <text evidence="3">The sequence shown here is derived from an EMBL/GenBank/DDBJ whole genome shotgun (WGS) entry which is preliminary data.</text>
</comment>
<evidence type="ECO:0000256" key="1">
    <source>
        <dbReference type="SAM" id="MobiDB-lite"/>
    </source>
</evidence>
<feature type="compositionally biased region" description="Low complexity" evidence="1">
    <location>
        <begin position="478"/>
        <end position="493"/>
    </location>
</feature>
<feature type="region of interest" description="Disordered" evidence="1">
    <location>
        <begin position="449"/>
        <end position="552"/>
    </location>
</feature>